<geneLocation type="plasmid" evidence="1 2">
    <name>unnamedB</name>
</geneLocation>
<sequence>MGLMTMRDDDRFYVFELERVIDPTALVQNLPVG</sequence>
<gene>
    <name evidence="1" type="ORF">P4B07_33800</name>
</gene>
<dbReference type="RefSeq" id="WP_234798838.1">
    <property type="nucleotide sequence ID" value="NZ_CP121310.1"/>
</dbReference>
<evidence type="ECO:0000313" key="1">
    <source>
        <dbReference type="EMBL" id="WFP94764.1"/>
    </source>
</evidence>
<keyword evidence="1" id="KW-0614">Plasmid</keyword>
<dbReference type="EMBL" id="CP121310">
    <property type="protein sequence ID" value="WFP94764.1"/>
    <property type="molecule type" value="Genomic_DNA"/>
</dbReference>
<evidence type="ECO:0000313" key="2">
    <source>
        <dbReference type="Proteomes" id="UP001214094"/>
    </source>
</evidence>
<reference evidence="1 2" key="1">
    <citation type="submission" date="2023-03" db="EMBL/GenBank/DDBJ databases">
        <title>Comparative genome and transcriptome analysis combination mining strategies for increasing vitamin B12 production of Ensifer adhaerens strain.</title>
        <authorList>
            <person name="Yongheng L."/>
        </authorList>
    </citation>
    <scope>NUCLEOTIDE SEQUENCE [LARGE SCALE GENOMIC DNA]</scope>
    <source>
        <strain evidence="1 2">Casida A-T305</strain>
        <plasmid evidence="1 2">unnamedB</plasmid>
    </source>
</reference>
<proteinExistence type="predicted"/>
<dbReference type="Proteomes" id="UP001214094">
    <property type="component" value="Plasmid unnamedB"/>
</dbReference>
<protein>
    <submittedName>
        <fullName evidence="1">Uncharacterized protein</fullName>
    </submittedName>
</protein>
<keyword evidence="2" id="KW-1185">Reference proteome</keyword>
<name>A0ABY8HTT2_ENSAD</name>
<organism evidence="1 2">
    <name type="scientific">Ensifer adhaerens</name>
    <name type="common">Sinorhizobium morelense</name>
    <dbReference type="NCBI Taxonomy" id="106592"/>
    <lineage>
        <taxon>Bacteria</taxon>
        <taxon>Pseudomonadati</taxon>
        <taxon>Pseudomonadota</taxon>
        <taxon>Alphaproteobacteria</taxon>
        <taxon>Hyphomicrobiales</taxon>
        <taxon>Rhizobiaceae</taxon>
        <taxon>Sinorhizobium/Ensifer group</taxon>
        <taxon>Ensifer</taxon>
    </lineage>
</organism>
<accession>A0ABY8HTT2</accession>